<evidence type="ECO:0000259" key="1">
    <source>
        <dbReference type="Pfam" id="PF23635"/>
    </source>
</evidence>
<evidence type="ECO:0000313" key="2">
    <source>
        <dbReference type="EMBL" id="TVU09167.1"/>
    </source>
</evidence>
<sequence length="266" mass="29587">MSSDRHQCIGVFLLDGDDDGSVVGMSSFRVLAVLYDEEIGWGNRGARPLACVFSSGSDGGGWRLSAAPKRSSSFGSVSGATTITLPRSMDLITFVGRANGALHWEIGDVGAVLALDEATATTFSLVPLPDKAWSPYRGWCLRVVGGDDGALRVVRLVSNDLKIFVRRRDSDEWVLEKLVRLPEATRGLRREDHFFRREAMIVDAHDTYVLVTPQEETWLFSVDLETMKVERDHERNRYAGASYPCQLPWPPALEACPADRGRRRCR</sequence>
<comment type="caution">
    <text evidence="2">The sequence shown here is derived from an EMBL/GenBank/DDBJ whole genome shotgun (WGS) entry which is preliminary data.</text>
</comment>
<dbReference type="Gramene" id="TVU09167">
    <property type="protein sequence ID" value="TVU09167"/>
    <property type="gene ID" value="EJB05_42613"/>
</dbReference>
<dbReference type="EMBL" id="RWGY01000039">
    <property type="protein sequence ID" value="TVU09167.1"/>
    <property type="molecule type" value="Genomic_DNA"/>
</dbReference>
<evidence type="ECO:0000313" key="3">
    <source>
        <dbReference type="Proteomes" id="UP000324897"/>
    </source>
</evidence>
<name>A0A5J9TD58_9POAL</name>
<keyword evidence="3" id="KW-1185">Reference proteome</keyword>
<feature type="domain" description="F-box protein AT5G49610-like beta-propeller" evidence="1">
    <location>
        <begin position="109"/>
        <end position="252"/>
    </location>
</feature>
<proteinExistence type="predicted"/>
<dbReference type="AlphaFoldDB" id="A0A5J9TD58"/>
<gene>
    <name evidence="2" type="ORF">EJB05_42613</name>
</gene>
<dbReference type="Pfam" id="PF23635">
    <property type="entry name" value="Beta-prop_AT5G49610-like"/>
    <property type="match status" value="1"/>
</dbReference>
<reference evidence="2 3" key="1">
    <citation type="journal article" date="2019" name="Sci. Rep.">
        <title>A high-quality genome of Eragrostis curvula grass provides insights into Poaceae evolution and supports new strategies to enhance forage quality.</title>
        <authorList>
            <person name="Carballo J."/>
            <person name="Santos B.A.C.M."/>
            <person name="Zappacosta D."/>
            <person name="Garbus I."/>
            <person name="Selva J.P."/>
            <person name="Gallo C.A."/>
            <person name="Diaz A."/>
            <person name="Albertini E."/>
            <person name="Caccamo M."/>
            <person name="Echenique V."/>
        </authorList>
    </citation>
    <scope>NUCLEOTIDE SEQUENCE [LARGE SCALE GENOMIC DNA]</scope>
    <source>
        <strain evidence="3">cv. Victoria</strain>
        <tissue evidence="2">Leaf</tissue>
    </source>
</reference>
<organism evidence="2 3">
    <name type="scientific">Eragrostis curvula</name>
    <name type="common">weeping love grass</name>
    <dbReference type="NCBI Taxonomy" id="38414"/>
    <lineage>
        <taxon>Eukaryota</taxon>
        <taxon>Viridiplantae</taxon>
        <taxon>Streptophyta</taxon>
        <taxon>Embryophyta</taxon>
        <taxon>Tracheophyta</taxon>
        <taxon>Spermatophyta</taxon>
        <taxon>Magnoliopsida</taxon>
        <taxon>Liliopsida</taxon>
        <taxon>Poales</taxon>
        <taxon>Poaceae</taxon>
        <taxon>PACMAD clade</taxon>
        <taxon>Chloridoideae</taxon>
        <taxon>Eragrostideae</taxon>
        <taxon>Eragrostidinae</taxon>
        <taxon>Eragrostis</taxon>
    </lineage>
</organism>
<accession>A0A5J9TD58</accession>
<dbReference type="PANTHER" id="PTHR33207">
    <property type="entry name" value="F-BOX DOMAIN CONTAINING PROTEIN-RELATED"/>
    <property type="match status" value="1"/>
</dbReference>
<dbReference type="Proteomes" id="UP000324897">
    <property type="component" value="Chromosome 3"/>
</dbReference>
<dbReference type="OrthoDB" id="690146at2759"/>
<dbReference type="InterPro" id="IPR056594">
    <property type="entry name" value="AT5G49610-like_b-prop"/>
</dbReference>
<protein>
    <recommendedName>
        <fullName evidence="1">F-box protein AT5G49610-like beta-propeller domain-containing protein</fullName>
    </recommendedName>
</protein>
<feature type="non-terminal residue" evidence="2">
    <location>
        <position position="1"/>
    </location>
</feature>